<gene>
    <name evidence="1" type="ORF">RZS28_08570</name>
</gene>
<dbReference type="RefSeq" id="WP_407340886.1">
    <property type="nucleotide sequence ID" value="NZ_CP136862.1"/>
</dbReference>
<sequence>MLSHDRKNVSRCIYEPLNGNHPIATLEEIRTLSGFSAVEAATRIGLSTMEQKSCGELE</sequence>
<accession>A0ABZ0HZF7</accession>
<dbReference type="Proteomes" id="UP001626536">
    <property type="component" value="Chromosome"/>
</dbReference>
<reference evidence="1 2" key="1">
    <citation type="submission" date="2023-10" db="EMBL/GenBank/DDBJ databases">
        <title>Novel methanotroph of the genus Methylocapsa from a subarctic wetland.</title>
        <authorList>
            <person name="Belova S.E."/>
            <person name="Oshkin I.Y."/>
            <person name="Miroshnikov K."/>
            <person name="Dedysh S.N."/>
        </authorList>
    </citation>
    <scope>NUCLEOTIDE SEQUENCE [LARGE SCALE GENOMIC DNA]</scope>
    <source>
        <strain evidence="1 2">RX1</strain>
    </source>
</reference>
<keyword evidence="2" id="KW-1185">Reference proteome</keyword>
<name>A0ABZ0HZF7_9HYPH</name>
<dbReference type="EMBL" id="CP136862">
    <property type="protein sequence ID" value="WOJ91291.1"/>
    <property type="molecule type" value="Genomic_DNA"/>
</dbReference>
<evidence type="ECO:0000313" key="1">
    <source>
        <dbReference type="EMBL" id="WOJ91291.1"/>
    </source>
</evidence>
<organism evidence="1 2">
    <name type="scientific">Methylocapsa polymorpha</name>
    <dbReference type="NCBI Taxonomy" id="3080828"/>
    <lineage>
        <taxon>Bacteria</taxon>
        <taxon>Pseudomonadati</taxon>
        <taxon>Pseudomonadota</taxon>
        <taxon>Alphaproteobacteria</taxon>
        <taxon>Hyphomicrobiales</taxon>
        <taxon>Beijerinckiaceae</taxon>
        <taxon>Methylocapsa</taxon>
    </lineage>
</organism>
<protein>
    <submittedName>
        <fullName evidence="1">Uncharacterized protein</fullName>
    </submittedName>
</protein>
<evidence type="ECO:0000313" key="2">
    <source>
        <dbReference type="Proteomes" id="UP001626536"/>
    </source>
</evidence>
<proteinExistence type="predicted"/>